<evidence type="ECO:0000256" key="1">
    <source>
        <dbReference type="RuleBase" id="RU362001"/>
    </source>
</evidence>
<comment type="caution">
    <text evidence="2">The sequence shown here is derived from an EMBL/GenBank/DDBJ whole genome shotgun (WGS) entry which is preliminary data.</text>
</comment>
<name>A0A8J3QNS7_9ACTN</name>
<sequence>MSDTLVVNFAALSQASLDIQAALDALTSQLGQLEQDAAPLVSTWDGSAREAYDVRQAQWRSAAEDLSRILRNIKVSVDDSASDYLHTERRNTGMFQ</sequence>
<proteinExistence type="inferred from homology"/>
<comment type="similarity">
    <text evidence="1">Belongs to the WXG100 family.</text>
</comment>
<dbReference type="EMBL" id="BONZ01000006">
    <property type="protein sequence ID" value="GIH12426.1"/>
    <property type="molecule type" value="Genomic_DNA"/>
</dbReference>
<dbReference type="Gene3D" id="1.10.287.1060">
    <property type="entry name" value="ESAT-6-like"/>
    <property type="match status" value="1"/>
</dbReference>
<dbReference type="InterPro" id="IPR036689">
    <property type="entry name" value="ESAT-6-like_sf"/>
</dbReference>
<dbReference type="RefSeq" id="WP_203916112.1">
    <property type="nucleotide sequence ID" value="NZ_BONZ01000006.1"/>
</dbReference>
<dbReference type="NCBIfam" id="TIGR03930">
    <property type="entry name" value="WXG100_ESAT6"/>
    <property type="match status" value="1"/>
</dbReference>
<evidence type="ECO:0000313" key="2">
    <source>
        <dbReference type="EMBL" id="GIH12426.1"/>
    </source>
</evidence>
<evidence type="ECO:0000313" key="3">
    <source>
        <dbReference type="Proteomes" id="UP000642748"/>
    </source>
</evidence>
<dbReference type="SUPFAM" id="SSF140453">
    <property type="entry name" value="EsxAB dimer-like"/>
    <property type="match status" value="1"/>
</dbReference>
<reference evidence="2" key="1">
    <citation type="submission" date="2021-01" db="EMBL/GenBank/DDBJ databases">
        <title>Whole genome shotgun sequence of Rugosimonospora africana NBRC 104875.</title>
        <authorList>
            <person name="Komaki H."/>
            <person name="Tamura T."/>
        </authorList>
    </citation>
    <scope>NUCLEOTIDE SEQUENCE</scope>
    <source>
        <strain evidence="2">NBRC 104875</strain>
    </source>
</reference>
<dbReference type="Proteomes" id="UP000642748">
    <property type="component" value="Unassembled WGS sequence"/>
</dbReference>
<gene>
    <name evidence="2" type="ORF">Raf01_05980</name>
</gene>
<keyword evidence="3" id="KW-1185">Reference proteome</keyword>
<protein>
    <recommendedName>
        <fullName evidence="1">ESAT-6-like protein</fullName>
    </recommendedName>
</protein>
<accession>A0A8J3QNS7</accession>
<dbReference type="InterPro" id="IPR010310">
    <property type="entry name" value="T7SS_ESAT-6-like"/>
</dbReference>
<dbReference type="Pfam" id="PF06013">
    <property type="entry name" value="WXG100"/>
    <property type="match status" value="1"/>
</dbReference>
<dbReference type="AlphaFoldDB" id="A0A8J3QNS7"/>
<organism evidence="2 3">
    <name type="scientific">Rugosimonospora africana</name>
    <dbReference type="NCBI Taxonomy" id="556532"/>
    <lineage>
        <taxon>Bacteria</taxon>
        <taxon>Bacillati</taxon>
        <taxon>Actinomycetota</taxon>
        <taxon>Actinomycetes</taxon>
        <taxon>Micromonosporales</taxon>
        <taxon>Micromonosporaceae</taxon>
        <taxon>Rugosimonospora</taxon>
    </lineage>
</organism>